<dbReference type="Pfam" id="PF05709">
    <property type="entry name" value="Sipho_tail"/>
    <property type="match status" value="1"/>
</dbReference>
<accession>A0A2N5NUL7</accession>
<reference evidence="2" key="1">
    <citation type="submission" date="2022-12" db="EMBL/GenBank/DDBJ databases">
        <title>Genome of R. gnavus strain RSHDN_120.</title>
        <authorList>
            <person name="Abdugheni R."/>
        </authorList>
    </citation>
    <scope>NUCLEOTIDE SEQUENCE</scope>
    <source>
        <strain evidence="2">RSHDN_120</strain>
    </source>
</reference>
<dbReference type="EMBL" id="JAPZEG010000002">
    <property type="protein sequence ID" value="MDE1202639.1"/>
    <property type="molecule type" value="Genomic_DNA"/>
</dbReference>
<feature type="domain" description="Siphovirus-type tail component RIFT-related" evidence="1">
    <location>
        <begin position="21"/>
        <end position="123"/>
    </location>
</feature>
<dbReference type="NCBIfam" id="TIGR01633">
    <property type="entry name" value="phi3626_gp14_N"/>
    <property type="match status" value="1"/>
</dbReference>
<dbReference type="Gene3D" id="2.40.30.200">
    <property type="match status" value="1"/>
</dbReference>
<dbReference type="Proteomes" id="UP001149331">
    <property type="component" value="Unassembled WGS sequence"/>
</dbReference>
<dbReference type="InterPro" id="IPR008841">
    <property type="entry name" value="Siphovirus-type_tail_N"/>
</dbReference>
<dbReference type="InterPro" id="IPR006520">
    <property type="entry name" value="Dit_BPSPP_N"/>
</dbReference>
<evidence type="ECO:0000313" key="2">
    <source>
        <dbReference type="EMBL" id="MDE1202639.1"/>
    </source>
</evidence>
<evidence type="ECO:0000259" key="1">
    <source>
        <dbReference type="Pfam" id="PF05709"/>
    </source>
</evidence>
<dbReference type="AlphaFoldDB" id="A0A2N5NUL7"/>
<dbReference type="RefSeq" id="WP_101884787.1">
    <property type="nucleotide sequence ID" value="NZ_JANFXP010000002.1"/>
</dbReference>
<protein>
    <submittedName>
        <fullName evidence="2">Phage tail family protein</fullName>
    </submittedName>
</protein>
<proteinExistence type="predicted"/>
<comment type="caution">
    <text evidence="2">The sequence shown here is derived from an EMBL/GenBank/DDBJ whole genome shotgun (WGS) entry which is preliminary data.</text>
</comment>
<organism evidence="2 3">
    <name type="scientific">Mediterraneibacter gnavus</name>
    <name type="common">Ruminococcus gnavus</name>
    <dbReference type="NCBI Taxonomy" id="33038"/>
    <lineage>
        <taxon>Bacteria</taxon>
        <taxon>Bacillati</taxon>
        <taxon>Bacillota</taxon>
        <taxon>Clostridia</taxon>
        <taxon>Lachnospirales</taxon>
        <taxon>Lachnospiraceae</taxon>
        <taxon>Mediterraneibacter</taxon>
    </lineage>
</organism>
<gene>
    <name evidence="2" type="ORF">O4N78_03445</name>
</gene>
<name>A0A2N5NUL7_MEDGN</name>
<evidence type="ECO:0000313" key="3">
    <source>
        <dbReference type="Proteomes" id="UP001149331"/>
    </source>
</evidence>
<sequence length="232" mass="27079">MYEIIRNGHTNTEIGILVRERPSIPSAEYNYTELNIPGRDGSIFKEDGTVSDITITVPFTFAENPQRWQERFRTARRWLMRKDDTELILSDELEYFYHVKHTKINAAERQVKEVGEFDVEFTCEGYRYRTDGKAEYTPEEVFYNPYDRSRPVYLITGEGECILQVNGSQMKANVGQNLVIDTDRLMAYRKDGKLMNTSVYGDYAELHLLPGENTVYISRGFDLKVIPNWRCL</sequence>